<dbReference type="GO" id="GO:0005507">
    <property type="term" value="F:copper ion binding"/>
    <property type="evidence" value="ECO:0007669"/>
    <property type="project" value="InterPro"/>
</dbReference>
<gene>
    <name evidence="6" type="ORF">AUJ27_01675</name>
</gene>
<dbReference type="InterPro" id="IPR001505">
    <property type="entry name" value="Copper_CuA"/>
</dbReference>
<sequence length="134" mass="14952">MKKILLFILALILSGCSQINKSENNTEEKVNKATLEDNNGNSGAEKEFTIMAKKWTFDPVVITVNQGDKVKLNIKSIDVAHGIVISEFNVDERLEPGKIINIEFTANKTGEFDFFCNVFCGEGHKDMKGKLIVE</sequence>
<organism evidence="6 7">
    <name type="scientific">Candidatus Falkowbacteria bacterium CG1_02_37_44</name>
    <dbReference type="NCBI Taxonomy" id="1805146"/>
    <lineage>
        <taxon>Bacteria</taxon>
        <taxon>Candidatus Falkowiibacteriota</taxon>
    </lineage>
</organism>
<dbReference type="EMBL" id="MNUU01000030">
    <property type="protein sequence ID" value="OIO07881.1"/>
    <property type="molecule type" value="Genomic_DNA"/>
</dbReference>
<dbReference type="Gene3D" id="2.60.40.420">
    <property type="entry name" value="Cupredoxins - blue copper proteins"/>
    <property type="match status" value="1"/>
</dbReference>
<evidence type="ECO:0000313" key="6">
    <source>
        <dbReference type="EMBL" id="OIO07881.1"/>
    </source>
</evidence>
<name>A0A1J4T936_9BACT</name>
<evidence type="ECO:0000256" key="4">
    <source>
        <dbReference type="SAM" id="SignalP"/>
    </source>
</evidence>
<dbReference type="PROSITE" id="PS51257">
    <property type="entry name" value="PROKAR_LIPOPROTEIN"/>
    <property type="match status" value="1"/>
</dbReference>
<dbReference type="STRING" id="1805146.AUJ27_01675"/>
<dbReference type="PROSITE" id="PS00078">
    <property type="entry name" value="COX2"/>
    <property type="match status" value="1"/>
</dbReference>
<feature type="domain" description="Cytochrome oxidase subunit II copper A binding" evidence="5">
    <location>
        <begin position="41"/>
        <end position="134"/>
    </location>
</feature>
<accession>A0A1J4T936</accession>
<feature type="chain" id="PRO_5012091383" description="Cytochrome oxidase subunit II copper A binding domain-containing protein" evidence="4">
    <location>
        <begin position="22"/>
        <end position="134"/>
    </location>
</feature>
<dbReference type="AlphaFoldDB" id="A0A1J4T936"/>
<keyword evidence="2" id="KW-0479">Metal-binding</keyword>
<comment type="caution">
    <text evidence="6">The sequence shown here is derived from an EMBL/GenBank/DDBJ whole genome shotgun (WGS) entry which is preliminary data.</text>
</comment>
<keyword evidence="3" id="KW-0186">Copper</keyword>
<evidence type="ECO:0000256" key="1">
    <source>
        <dbReference type="ARBA" id="ARBA00004196"/>
    </source>
</evidence>
<dbReference type="InterPro" id="IPR008972">
    <property type="entry name" value="Cupredoxin"/>
</dbReference>
<dbReference type="InterPro" id="IPR002429">
    <property type="entry name" value="CcO_II-like_C"/>
</dbReference>
<comment type="subcellular location">
    <subcellularLocation>
        <location evidence="1">Cell envelope</location>
    </subcellularLocation>
</comment>
<dbReference type="PROSITE" id="PS50857">
    <property type="entry name" value="COX2_CUA"/>
    <property type="match status" value="1"/>
</dbReference>
<dbReference type="GO" id="GO:0030313">
    <property type="term" value="C:cell envelope"/>
    <property type="evidence" value="ECO:0007669"/>
    <property type="project" value="UniProtKB-SubCell"/>
</dbReference>
<evidence type="ECO:0000313" key="7">
    <source>
        <dbReference type="Proteomes" id="UP000183192"/>
    </source>
</evidence>
<evidence type="ECO:0000256" key="2">
    <source>
        <dbReference type="ARBA" id="ARBA00022723"/>
    </source>
</evidence>
<dbReference type="PANTHER" id="PTHR42838:SF2">
    <property type="entry name" value="NITROUS-OXIDE REDUCTASE"/>
    <property type="match status" value="1"/>
</dbReference>
<evidence type="ECO:0000256" key="3">
    <source>
        <dbReference type="ARBA" id="ARBA00023008"/>
    </source>
</evidence>
<dbReference type="SUPFAM" id="SSF49503">
    <property type="entry name" value="Cupredoxins"/>
    <property type="match status" value="1"/>
</dbReference>
<dbReference type="PANTHER" id="PTHR42838">
    <property type="entry name" value="CYTOCHROME C OXIDASE SUBUNIT II"/>
    <property type="match status" value="1"/>
</dbReference>
<feature type="signal peptide" evidence="4">
    <location>
        <begin position="1"/>
        <end position="21"/>
    </location>
</feature>
<keyword evidence="4" id="KW-0732">Signal</keyword>
<reference evidence="6 7" key="1">
    <citation type="journal article" date="2016" name="Environ. Microbiol.">
        <title>Genomic resolution of a cold subsurface aquifer community provides metabolic insights for novel microbes adapted to high CO concentrations.</title>
        <authorList>
            <person name="Probst A.J."/>
            <person name="Castelle C.J."/>
            <person name="Singh A."/>
            <person name="Brown C.T."/>
            <person name="Anantharaman K."/>
            <person name="Sharon I."/>
            <person name="Hug L.A."/>
            <person name="Burstein D."/>
            <person name="Emerson J.B."/>
            <person name="Thomas B.C."/>
            <person name="Banfield J.F."/>
        </authorList>
    </citation>
    <scope>NUCLEOTIDE SEQUENCE [LARGE SCALE GENOMIC DNA]</scope>
    <source>
        <strain evidence="6">CG1_02_37_44</strain>
    </source>
</reference>
<evidence type="ECO:0000259" key="5">
    <source>
        <dbReference type="PROSITE" id="PS50857"/>
    </source>
</evidence>
<dbReference type="GO" id="GO:0004129">
    <property type="term" value="F:cytochrome-c oxidase activity"/>
    <property type="evidence" value="ECO:0007669"/>
    <property type="project" value="InterPro"/>
</dbReference>
<dbReference type="GO" id="GO:0016020">
    <property type="term" value="C:membrane"/>
    <property type="evidence" value="ECO:0007669"/>
    <property type="project" value="InterPro"/>
</dbReference>
<dbReference type="InterPro" id="IPR028096">
    <property type="entry name" value="EfeO_Cupredoxin"/>
</dbReference>
<dbReference type="InterPro" id="IPR051403">
    <property type="entry name" value="NosZ/Cyto_c_oxidase_sub2"/>
</dbReference>
<proteinExistence type="predicted"/>
<dbReference type="Proteomes" id="UP000183192">
    <property type="component" value="Unassembled WGS sequence"/>
</dbReference>
<dbReference type="Pfam" id="PF13473">
    <property type="entry name" value="Cupredoxin_1"/>
    <property type="match status" value="1"/>
</dbReference>
<protein>
    <recommendedName>
        <fullName evidence="5">Cytochrome oxidase subunit II copper A binding domain-containing protein</fullName>
    </recommendedName>
</protein>